<keyword evidence="2" id="KW-1185">Reference proteome</keyword>
<accession>A0A8R1Z9B2</accession>
<evidence type="ECO:0000313" key="1">
    <source>
        <dbReference type="EnsemblMetazoa" id="PPA46341.1"/>
    </source>
</evidence>
<organism evidence="1 2">
    <name type="scientific">Pristionchus pacificus</name>
    <name type="common">Parasitic nematode worm</name>
    <dbReference type="NCBI Taxonomy" id="54126"/>
    <lineage>
        <taxon>Eukaryota</taxon>
        <taxon>Metazoa</taxon>
        <taxon>Ecdysozoa</taxon>
        <taxon>Nematoda</taxon>
        <taxon>Chromadorea</taxon>
        <taxon>Rhabditida</taxon>
        <taxon>Rhabditina</taxon>
        <taxon>Diplogasteromorpha</taxon>
        <taxon>Diplogasteroidea</taxon>
        <taxon>Neodiplogasteridae</taxon>
        <taxon>Pristionchus</taxon>
    </lineage>
</organism>
<name>A0A2A6CDV6_PRIPA</name>
<reference evidence="2" key="1">
    <citation type="journal article" date="2008" name="Nat. Genet.">
        <title>The Pristionchus pacificus genome provides a unique perspective on nematode lifestyle and parasitism.</title>
        <authorList>
            <person name="Dieterich C."/>
            <person name="Clifton S.W."/>
            <person name="Schuster L.N."/>
            <person name="Chinwalla A."/>
            <person name="Delehaunty K."/>
            <person name="Dinkelacker I."/>
            <person name="Fulton L."/>
            <person name="Fulton R."/>
            <person name="Godfrey J."/>
            <person name="Minx P."/>
            <person name="Mitreva M."/>
            <person name="Roeseler W."/>
            <person name="Tian H."/>
            <person name="Witte H."/>
            <person name="Yang S.P."/>
            <person name="Wilson R.K."/>
            <person name="Sommer R.J."/>
        </authorList>
    </citation>
    <scope>NUCLEOTIDE SEQUENCE [LARGE SCALE GENOMIC DNA]</scope>
    <source>
        <strain evidence="2">PS312</strain>
    </source>
</reference>
<dbReference type="AlphaFoldDB" id="A0A2A6CDV6"/>
<dbReference type="EnsemblMetazoa" id="PPA46341.1">
    <property type="protein sequence ID" value="PPA46341.1"/>
    <property type="gene ID" value="WBGene00284710"/>
</dbReference>
<protein>
    <submittedName>
        <fullName evidence="1">Uncharacterized protein</fullName>
    </submittedName>
</protein>
<accession>A0A2A6CDV6</accession>
<reference evidence="1" key="2">
    <citation type="submission" date="2022-06" db="UniProtKB">
        <authorList>
            <consortium name="EnsemblMetazoa"/>
        </authorList>
    </citation>
    <scope>IDENTIFICATION</scope>
    <source>
        <strain evidence="1">PS312</strain>
    </source>
</reference>
<sequence length="60" mass="6625">MPYKVVLAVSFANPSTYTSIGLVIVIVVTLRKWMDTIYMQIATSHNPVVTLALSRSAAER</sequence>
<gene>
    <name evidence="1" type="primary">WBGene00284710</name>
</gene>
<proteinExistence type="predicted"/>
<evidence type="ECO:0000313" key="2">
    <source>
        <dbReference type="Proteomes" id="UP000005239"/>
    </source>
</evidence>
<dbReference type="Proteomes" id="UP000005239">
    <property type="component" value="Unassembled WGS sequence"/>
</dbReference>